<proteinExistence type="predicted"/>
<reference evidence="2 3" key="1">
    <citation type="journal article" date="2004" name="Science">
        <title>The genome of the diatom Thalassiosira pseudonana: ecology, evolution, and metabolism.</title>
        <authorList>
            <person name="Armbrust E.V."/>
            <person name="Berges J.A."/>
            <person name="Bowler C."/>
            <person name="Green B.R."/>
            <person name="Martinez D."/>
            <person name="Putnam N.H."/>
            <person name="Zhou S."/>
            <person name="Allen A.E."/>
            <person name="Apt K.E."/>
            <person name="Bechner M."/>
            <person name="Brzezinski M.A."/>
            <person name="Chaal B.K."/>
            <person name="Chiovitti A."/>
            <person name="Davis A.K."/>
            <person name="Demarest M.S."/>
            <person name="Detter J.C."/>
            <person name="Glavina T."/>
            <person name="Goodstein D."/>
            <person name="Hadi M.Z."/>
            <person name="Hellsten U."/>
            <person name="Hildebrand M."/>
            <person name="Jenkins B.D."/>
            <person name="Jurka J."/>
            <person name="Kapitonov V.V."/>
            <person name="Kroger N."/>
            <person name="Lau W.W."/>
            <person name="Lane T.W."/>
            <person name="Larimer F.W."/>
            <person name="Lippmeier J.C."/>
            <person name="Lucas S."/>
            <person name="Medina M."/>
            <person name="Montsant A."/>
            <person name="Obornik M."/>
            <person name="Parker M.S."/>
            <person name="Palenik B."/>
            <person name="Pazour G.J."/>
            <person name="Richardson P.M."/>
            <person name="Rynearson T.A."/>
            <person name="Saito M.A."/>
            <person name="Schwartz D.C."/>
            <person name="Thamatrakoln K."/>
            <person name="Valentin K."/>
            <person name="Vardi A."/>
            <person name="Wilkerson F.P."/>
            <person name="Rokhsar D.S."/>
        </authorList>
    </citation>
    <scope>NUCLEOTIDE SEQUENCE [LARGE SCALE GENOMIC DNA]</scope>
    <source>
        <strain evidence="2 3">CCMP1335</strain>
    </source>
</reference>
<dbReference type="Gene3D" id="1.10.10.10">
    <property type="entry name" value="Winged helix-like DNA-binding domain superfamily/Winged helix DNA-binding domain"/>
    <property type="match status" value="1"/>
</dbReference>
<dbReference type="PROSITE" id="PS50250">
    <property type="entry name" value="PCI"/>
    <property type="match status" value="1"/>
</dbReference>
<protein>
    <recommendedName>
        <fullName evidence="1">PCI domain-containing protein</fullName>
    </recommendedName>
</protein>
<evidence type="ECO:0000313" key="3">
    <source>
        <dbReference type="Proteomes" id="UP000001449"/>
    </source>
</evidence>
<dbReference type="FunCoup" id="B8BTT3">
    <property type="interactions" value="293"/>
</dbReference>
<evidence type="ECO:0000259" key="1">
    <source>
        <dbReference type="PROSITE" id="PS50250"/>
    </source>
</evidence>
<dbReference type="InterPro" id="IPR036388">
    <property type="entry name" value="WH-like_DNA-bd_sf"/>
</dbReference>
<sequence length="241" mass="28276">SEEGSKKVGVLYIVNQLFCMYFQLNTLRLCKNLLKPVESRGIHQMGTMGEMVTYNFYCGRLNMFEDQYELAEENFDYALLHCHRNAVGNKKRILNYLVPVKMLRGRLPTAKLLQKYSLDEFLPLLNGMRTGNLMEFSNGLTQNQDLFIRRGTYLLLEKCKMICYRNLFKRVYRIVGKEQIKLEYIAKSFKWLGLDIDLDEVECILANLIFKQYIRGYLSHAKRVLVLSKKEPFPTSKVIKP</sequence>
<name>B8BTT3_THAPS</name>
<dbReference type="InterPro" id="IPR045114">
    <property type="entry name" value="Csn12-like"/>
</dbReference>
<feature type="domain" description="PCI" evidence="1">
    <location>
        <begin position="52"/>
        <end position="232"/>
    </location>
</feature>
<dbReference type="FunFam" id="1.10.10.10:FF:000333">
    <property type="entry name" value="enhanced ethylene response protein 5"/>
    <property type="match status" value="1"/>
</dbReference>
<organism evidence="2 3">
    <name type="scientific">Thalassiosira pseudonana</name>
    <name type="common">Marine diatom</name>
    <name type="synonym">Cyclotella nana</name>
    <dbReference type="NCBI Taxonomy" id="35128"/>
    <lineage>
        <taxon>Eukaryota</taxon>
        <taxon>Sar</taxon>
        <taxon>Stramenopiles</taxon>
        <taxon>Ochrophyta</taxon>
        <taxon>Bacillariophyta</taxon>
        <taxon>Coscinodiscophyceae</taxon>
        <taxon>Thalassiosirophycidae</taxon>
        <taxon>Thalassiosirales</taxon>
        <taxon>Thalassiosiraceae</taxon>
        <taxon>Thalassiosira</taxon>
    </lineage>
</organism>
<dbReference type="Proteomes" id="UP000001449">
    <property type="component" value="Chromosome 2"/>
</dbReference>
<keyword evidence="3" id="KW-1185">Reference proteome</keyword>
<dbReference type="EMBL" id="CM000639">
    <property type="protein sequence ID" value="EED94654.1"/>
    <property type="molecule type" value="Genomic_DNA"/>
</dbReference>
<accession>B8BTT3</accession>
<gene>
    <name evidence="2" type="ORF">THAPSDRAFT_32273</name>
</gene>
<dbReference type="InParanoid" id="B8BTT3"/>
<dbReference type="eggNOG" id="KOG2688">
    <property type="taxonomic scope" value="Eukaryota"/>
</dbReference>
<dbReference type="KEGG" id="tps:THAPSDRAFT_32273"/>
<dbReference type="GO" id="GO:0003690">
    <property type="term" value="F:double-stranded DNA binding"/>
    <property type="evidence" value="ECO:0007669"/>
    <property type="project" value="InterPro"/>
</dbReference>
<reference evidence="2 3" key="2">
    <citation type="journal article" date="2008" name="Nature">
        <title>The Phaeodactylum genome reveals the evolutionary history of diatom genomes.</title>
        <authorList>
            <person name="Bowler C."/>
            <person name="Allen A.E."/>
            <person name="Badger J.H."/>
            <person name="Grimwood J."/>
            <person name="Jabbari K."/>
            <person name="Kuo A."/>
            <person name="Maheswari U."/>
            <person name="Martens C."/>
            <person name="Maumus F."/>
            <person name="Otillar R.P."/>
            <person name="Rayko E."/>
            <person name="Salamov A."/>
            <person name="Vandepoele K."/>
            <person name="Beszteri B."/>
            <person name="Gruber A."/>
            <person name="Heijde M."/>
            <person name="Katinka M."/>
            <person name="Mock T."/>
            <person name="Valentin K."/>
            <person name="Verret F."/>
            <person name="Berges J.A."/>
            <person name="Brownlee C."/>
            <person name="Cadoret J.P."/>
            <person name="Chiovitti A."/>
            <person name="Choi C.J."/>
            <person name="Coesel S."/>
            <person name="De Martino A."/>
            <person name="Detter J.C."/>
            <person name="Durkin C."/>
            <person name="Falciatore A."/>
            <person name="Fournet J."/>
            <person name="Haruta M."/>
            <person name="Huysman M.J."/>
            <person name="Jenkins B.D."/>
            <person name="Jiroutova K."/>
            <person name="Jorgensen R.E."/>
            <person name="Joubert Y."/>
            <person name="Kaplan A."/>
            <person name="Kroger N."/>
            <person name="Kroth P.G."/>
            <person name="La Roche J."/>
            <person name="Lindquist E."/>
            <person name="Lommer M."/>
            <person name="Martin-Jezequel V."/>
            <person name="Lopez P.J."/>
            <person name="Lucas S."/>
            <person name="Mangogna M."/>
            <person name="McGinnis K."/>
            <person name="Medlin L.K."/>
            <person name="Montsant A."/>
            <person name="Oudot-Le Secq M.P."/>
            <person name="Napoli C."/>
            <person name="Obornik M."/>
            <person name="Parker M.S."/>
            <person name="Petit J.L."/>
            <person name="Porcel B.M."/>
            <person name="Poulsen N."/>
            <person name="Robison M."/>
            <person name="Rychlewski L."/>
            <person name="Rynearson T.A."/>
            <person name="Schmutz J."/>
            <person name="Shapiro H."/>
            <person name="Siaut M."/>
            <person name="Stanley M."/>
            <person name="Sussman M.R."/>
            <person name="Taylor A.R."/>
            <person name="Vardi A."/>
            <person name="von Dassow P."/>
            <person name="Vyverman W."/>
            <person name="Willis A."/>
            <person name="Wyrwicz L.S."/>
            <person name="Rokhsar D.S."/>
            <person name="Weissenbach J."/>
            <person name="Armbrust E.V."/>
            <person name="Green B.R."/>
            <person name="Van de Peer Y."/>
            <person name="Grigoriev I.V."/>
        </authorList>
    </citation>
    <scope>NUCLEOTIDE SEQUENCE [LARGE SCALE GENOMIC DNA]</scope>
    <source>
        <strain evidence="2 3">CCMP1335</strain>
    </source>
</reference>
<dbReference type="InterPro" id="IPR000717">
    <property type="entry name" value="PCI_dom"/>
</dbReference>
<dbReference type="PANTHER" id="PTHR12732">
    <property type="entry name" value="UNCHARACTERIZED PROTEASOME COMPONENT REGION PCI-CONTAINING"/>
    <property type="match status" value="1"/>
</dbReference>
<dbReference type="Pfam" id="PF01399">
    <property type="entry name" value="PCI"/>
    <property type="match status" value="1"/>
</dbReference>
<dbReference type="GeneID" id="7446474"/>
<dbReference type="AlphaFoldDB" id="B8BTT3"/>
<dbReference type="HOGENOM" id="CLU_031567_0_0_1"/>
<feature type="non-terminal residue" evidence="2">
    <location>
        <position position="1"/>
    </location>
</feature>
<dbReference type="STRING" id="35128.B8BTT3"/>
<dbReference type="RefSeq" id="XP_002287211.1">
    <property type="nucleotide sequence ID" value="XM_002287175.1"/>
</dbReference>
<evidence type="ECO:0000313" key="2">
    <source>
        <dbReference type="EMBL" id="EED94654.1"/>
    </source>
</evidence>
<dbReference type="SMART" id="SM00753">
    <property type="entry name" value="PAM"/>
    <property type="match status" value="1"/>
</dbReference>
<dbReference type="PaxDb" id="35128-Thaps32273"/>
<dbReference type="PANTHER" id="PTHR12732:SF0">
    <property type="entry name" value="PCI DOMAIN-CONTAINING PROTEIN 2"/>
    <property type="match status" value="1"/>
</dbReference>
<dbReference type="GO" id="GO:0003723">
    <property type="term" value="F:RNA binding"/>
    <property type="evidence" value="ECO:0007669"/>
    <property type="project" value="InterPro"/>
</dbReference>
<dbReference type="OMA" id="MSECAIT"/>